<dbReference type="GO" id="GO:0003735">
    <property type="term" value="F:structural constituent of ribosome"/>
    <property type="evidence" value="ECO:0007669"/>
    <property type="project" value="InterPro"/>
</dbReference>
<dbReference type="PANTHER" id="PTHR11205">
    <property type="entry name" value="RIBOSOMAL PROTEIN S7"/>
    <property type="match status" value="1"/>
</dbReference>
<evidence type="ECO:0000256" key="3">
    <source>
        <dbReference type="ARBA" id="ARBA00022884"/>
    </source>
</evidence>
<keyword evidence="4 7" id="KW-0689">Ribosomal protein</keyword>
<geneLocation type="mitochondrion" evidence="7"/>
<dbReference type="GeneID" id="25398360"/>
<dbReference type="SUPFAM" id="SSF47973">
    <property type="entry name" value="Ribosomal protein S7"/>
    <property type="match status" value="1"/>
</dbReference>
<dbReference type="RefSeq" id="YP_009163702.1">
    <property type="nucleotide sequence ID" value="NC_027747.1"/>
</dbReference>
<name>A0A0K2RWE2_9STRA</name>
<dbReference type="GO" id="GO:0019843">
    <property type="term" value="F:rRNA binding"/>
    <property type="evidence" value="ECO:0007669"/>
    <property type="project" value="UniProtKB-KW"/>
</dbReference>
<gene>
    <name evidence="7" type="primary">rps7</name>
</gene>
<proteinExistence type="inferred from homology"/>
<feature type="domain" description="Small ribosomal subunit protein uS7" evidence="6">
    <location>
        <begin position="17"/>
        <end position="149"/>
    </location>
</feature>
<dbReference type="EMBL" id="AP014626">
    <property type="protein sequence ID" value="BAS19156.1"/>
    <property type="molecule type" value="Genomic_DNA"/>
</dbReference>
<sequence>MEQKKNKELILNNINSFLQTDLGKKIINRLMKDGKKIKAEKILSDVIILLSKIQAEDPIKILKNAIQRVQPLVEVRTIRVRGANYQVPVPVPVKRKTSLSIKWIIESARKKKTGPMKVRLQEEFLLAYQRQGESIKKKIAVHKLASANRAYTHFRWF</sequence>
<protein>
    <submittedName>
        <fullName evidence="7">Ribosomal protein S7</fullName>
    </submittedName>
</protein>
<evidence type="ECO:0000256" key="1">
    <source>
        <dbReference type="ARBA" id="ARBA00007151"/>
    </source>
</evidence>
<dbReference type="PIRSF" id="PIRSF002122">
    <property type="entry name" value="RPS7p_RPS7a_RPS5e_RPS7o"/>
    <property type="match status" value="1"/>
</dbReference>
<dbReference type="Gene3D" id="1.10.455.10">
    <property type="entry name" value="Ribosomal protein S7 domain"/>
    <property type="match status" value="1"/>
</dbReference>
<dbReference type="InterPro" id="IPR005717">
    <property type="entry name" value="Ribosomal_uS7_bac/org-type"/>
</dbReference>
<dbReference type="Pfam" id="PF00177">
    <property type="entry name" value="Ribosomal_S7"/>
    <property type="match status" value="1"/>
</dbReference>
<keyword evidence="3" id="KW-0694">RNA-binding</keyword>
<keyword evidence="2" id="KW-0699">rRNA-binding</keyword>
<evidence type="ECO:0000256" key="4">
    <source>
        <dbReference type="ARBA" id="ARBA00022980"/>
    </source>
</evidence>
<keyword evidence="7" id="KW-0496">Mitochondrion</keyword>
<accession>A0A0K2RWE2</accession>
<dbReference type="GO" id="GO:0006412">
    <property type="term" value="P:translation"/>
    <property type="evidence" value="ECO:0007669"/>
    <property type="project" value="InterPro"/>
</dbReference>
<dbReference type="InterPro" id="IPR023798">
    <property type="entry name" value="Ribosomal_uS7_dom"/>
</dbReference>
<dbReference type="AlphaFoldDB" id="A0A0K2RWE2"/>
<keyword evidence="5" id="KW-0687">Ribonucleoprotein</keyword>
<reference evidence="7" key="1">
    <citation type="journal article" date="2016" name="Curr. Genet.">
        <title>Sequencing and analysis of the complete organellar genomes of Parmales, a closely related group to Bacillariophyta (diatoms).</title>
        <authorList>
            <person name="Tajima N."/>
            <person name="Saitoh K."/>
            <person name="Sato S."/>
            <person name="Maruyama F."/>
            <person name="Ichinomiya M."/>
            <person name="Yoshikawa S."/>
            <person name="Kurokawa K."/>
            <person name="Ohta H."/>
            <person name="Tabata S."/>
            <person name="Kuwata A."/>
            <person name="Sato N."/>
        </authorList>
    </citation>
    <scope>NUCLEOTIDE SEQUENCE</scope>
</reference>
<evidence type="ECO:0000256" key="2">
    <source>
        <dbReference type="ARBA" id="ARBA00022730"/>
    </source>
</evidence>
<comment type="similarity">
    <text evidence="1">Belongs to the universal ribosomal protein uS7 family.</text>
</comment>
<dbReference type="NCBIfam" id="TIGR01029">
    <property type="entry name" value="rpsG_bact"/>
    <property type="match status" value="1"/>
</dbReference>
<evidence type="ECO:0000259" key="6">
    <source>
        <dbReference type="Pfam" id="PF00177"/>
    </source>
</evidence>
<dbReference type="InterPro" id="IPR036823">
    <property type="entry name" value="Ribosomal_uS7_dom_sf"/>
</dbReference>
<evidence type="ECO:0000256" key="5">
    <source>
        <dbReference type="ARBA" id="ARBA00023274"/>
    </source>
</evidence>
<dbReference type="GO" id="GO:0015935">
    <property type="term" value="C:small ribosomal subunit"/>
    <property type="evidence" value="ECO:0007669"/>
    <property type="project" value="InterPro"/>
</dbReference>
<evidence type="ECO:0000313" key="7">
    <source>
        <dbReference type="EMBL" id="BAS19156.1"/>
    </source>
</evidence>
<dbReference type="InterPro" id="IPR000235">
    <property type="entry name" value="Ribosomal_uS7"/>
</dbReference>
<organism evidence="7">
    <name type="scientific">Triparma laevis</name>
    <dbReference type="NCBI Taxonomy" id="1534972"/>
    <lineage>
        <taxon>Eukaryota</taxon>
        <taxon>Sar</taxon>
        <taxon>Stramenopiles</taxon>
        <taxon>Ochrophyta</taxon>
        <taxon>Bolidophyceae</taxon>
        <taxon>Parmales</taxon>
        <taxon>Triparmaceae</taxon>
        <taxon>Triparma</taxon>
    </lineage>
</organism>